<comment type="cofactor">
    <cofactor evidence="1">
        <name>a divalent metal cation</name>
        <dbReference type="ChEBI" id="CHEBI:60240"/>
    </cofactor>
</comment>
<evidence type="ECO:0000256" key="3">
    <source>
        <dbReference type="ARBA" id="ARBA00006958"/>
    </source>
</evidence>
<name>A0A224YQ74_9ACAR</name>
<keyword evidence="7" id="KW-0539">Nucleus</keyword>
<dbReference type="GO" id="GO:0046872">
    <property type="term" value="F:metal ion binding"/>
    <property type="evidence" value="ECO:0007669"/>
    <property type="project" value="UniProtKB-KW"/>
</dbReference>
<dbReference type="GO" id="GO:0004518">
    <property type="term" value="F:nuclease activity"/>
    <property type="evidence" value="ECO:0007669"/>
    <property type="project" value="UniProtKB-KW"/>
</dbReference>
<feature type="region of interest" description="Disordered" evidence="8">
    <location>
        <begin position="297"/>
        <end position="316"/>
    </location>
</feature>
<comment type="similarity">
    <text evidence="3">Belongs to the HARBI1 family.</text>
</comment>
<comment type="subcellular location">
    <subcellularLocation>
        <location evidence="2">Nucleus</location>
    </subcellularLocation>
</comment>
<evidence type="ECO:0000256" key="5">
    <source>
        <dbReference type="ARBA" id="ARBA00022723"/>
    </source>
</evidence>
<evidence type="ECO:0000256" key="4">
    <source>
        <dbReference type="ARBA" id="ARBA00022722"/>
    </source>
</evidence>
<feature type="compositionally biased region" description="Low complexity" evidence="8">
    <location>
        <begin position="297"/>
        <end position="315"/>
    </location>
</feature>
<evidence type="ECO:0000259" key="9">
    <source>
        <dbReference type="Pfam" id="PF13359"/>
    </source>
</evidence>
<evidence type="ECO:0000256" key="7">
    <source>
        <dbReference type="ARBA" id="ARBA00023242"/>
    </source>
</evidence>
<dbReference type="InterPro" id="IPR045249">
    <property type="entry name" value="HARBI1-like"/>
</dbReference>
<evidence type="ECO:0000256" key="8">
    <source>
        <dbReference type="SAM" id="MobiDB-lite"/>
    </source>
</evidence>
<keyword evidence="4" id="KW-0540">Nuclease</keyword>
<feature type="domain" description="DDE Tnp4" evidence="9">
    <location>
        <begin position="183"/>
        <end position="374"/>
    </location>
</feature>
<dbReference type="PANTHER" id="PTHR22930:SF269">
    <property type="entry name" value="NUCLEASE HARBI1-LIKE PROTEIN"/>
    <property type="match status" value="1"/>
</dbReference>
<evidence type="ECO:0000313" key="10">
    <source>
        <dbReference type="EMBL" id="MAA19747.1"/>
    </source>
</evidence>
<keyword evidence="5" id="KW-0479">Metal-binding</keyword>
<reference evidence="10" key="1">
    <citation type="journal article" date="2017" name="Parasit. Vectors">
        <title>Sialotranscriptomics of Rhipicephalus zambeziensis reveals intricate expression profiles of secretory proteins and suggests tight temporal transcriptional regulation during blood-feeding.</title>
        <authorList>
            <person name="de Castro M.H."/>
            <person name="de Klerk D."/>
            <person name="Pienaar R."/>
            <person name="Rees D.J.G."/>
            <person name="Mans B.J."/>
        </authorList>
    </citation>
    <scope>NUCLEOTIDE SEQUENCE</scope>
    <source>
        <tissue evidence="10">Salivary glands</tissue>
    </source>
</reference>
<proteinExistence type="inferred from homology"/>
<dbReference type="GO" id="GO:0005634">
    <property type="term" value="C:nucleus"/>
    <property type="evidence" value="ECO:0007669"/>
    <property type="project" value="UniProtKB-SubCell"/>
</dbReference>
<dbReference type="Pfam" id="PF13359">
    <property type="entry name" value="DDE_Tnp_4"/>
    <property type="match status" value="1"/>
</dbReference>
<dbReference type="AlphaFoldDB" id="A0A224YQ74"/>
<organism evidence="10">
    <name type="scientific">Rhipicephalus zambeziensis</name>
    <dbReference type="NCBI Taxonomy" id="60191"/>
    <lineage>
        <taxon>Eukaryota</taxon>
        <taxon>Metazoa</taxon>
        <taxon>Ecdysozoa</taxon>
        <taxon>Arthropoda</taxon>
        <taxon>Chelicerata</taxon>
        <taxon>Arachnida</taxon>
        <taxon>Acari</taxon>
        <taxon>Parasitiformes</taxon>
        <taxon>Ixodida</taxon>
        <taxon>Ixodoidea</taxon>
        <taxon>Ixodidae</taxon>
        <taxon>Rhipicephalinae</taxon>
        <taxon>Rhipicephalus</taxon>
        <taxon>Rhipicephalus</taxon>
    </lineage>
</organism>
<dbReference type="EMBL" id="GFPF01008601">
    <property type="protein sequence ID" value="MAA19747.1"/>
    <property type="molecule type" value="Transcribed_RNA"/>
</dbReference>
<evidence type="ECO:0000256" key="2">
    <source>
        <dbReference type="ARBA" id="ARBA00004123"/>
    </source>
</evidence>
<dbReference type="GO" id="GO:0016787">
    <property type="term" value="F:hydrolase activity"/>
    <property type="evidence" value="ECO:0007669"/>
    <property type="project" value="UniProtKB-KW"/>
</dbReference>
<accession>A0A224YQ74</accession>
<sequence length="460" mass="51875">MTSSDEEDDILSVLTVASLLSHHEQLEARKKSRHQRRWWVRPALQQRDTMGHADILLPLLRSRDVEYYRDYLRMSPSCFDTLLEMLRPRIKKNDTNYRKAIPAEHRLALAIRFLAAGETLRSSSFNFLSGRSTACVIISEVCQAIWDVLGPKYVALPSTQNEWSKVARDFEEKWDMPHCLGAIDGKHVNVECPANSGSRDRNYKGSFSKSLMAISDANYSFLYVEIGHNGSESDGGIFSRSKLQPMVTNGTLGIPPDASLGSIGNVPYFFVGDEAFPLKTYMMRPYSKKSLHPVLTGNTTASTTQSSSIQSGATSQFEERHQKRIFNYRLSRARRVVENAFGILAQRWRILRRPFKAKEENITKIVSACVALHNFLLKESPASRNVYCPPGTTDSEDWQGNRTDGSWRSEGAVNCALTALAGTGGNSARLAHAIRDKLCRHFITQGKVPWQVKHVQDCRW</sequence>
<evidence type="ECO:0000256" key="1">
    <source>
        <dbReference type="ARBA" id="ARBA00001968"/>
    </source>
</evidence>
<keyword evidence="6" id="KW-0378">Hydrolase</keyword>
<dbReference type="InterPro" id="IPR027806">
    <property type="entry name" value="HARBI1_dom"/>
</dbReference>
<evidence type="ECO:0000256" key="6">
    <source>
        <dbReference type="ARBA" id="ARBA00022801"/>
    </source>
</evidence>
<protein>
    <submittedName>
        <fullName evidence="10">Protein containing DDE Tnp 4 domain</fullName>
    </submittedName>
</protein>
<dbReference type="PANTHER" id="PTHR22930">
    <property type="match status" value="1"/>
</dbReference>